<dbReference type="EMBL" id="ACGJ01001563">
    <property type="protein sequence ID" value="EET01606.1"/>
    <property type="molecule type" value="Genomic_DNA"/>
</dbReference>
<feature type="region of interest" description="Disordered" evidence="1">
    <location>
        <begin position="94"/>
        <end position="201"/>
    </location>
</feature>
<evidence type="ECO:0000313" key="3">
    <source>
        <dbReference type="Proteomes" id="UP000002488"/>
    </source>
</evidence>
<evidence type="ECO:0000256" key="1">
    <source>
        <dbReference type="SAM" id="MobiDB-lite"/>
    </source>
</evidence>
<feature type="compositionally biased region" description="Polar residues" evidence="1">
    <location>
        <begin position="163"/>
        <end position="175"/>
    </location>
</feature>
<name>C6LQV1_GIAIB</name>
<sequence length="351" mass="37936">MLSNPLEPQHPTYVSTVRTCPAKVKKGTAKDMVPEYTLKYNQDSVVVPLSDPSVLHSNYGASCYSTYQSEKSRYGLPASGLAVLNASNMHNSKYDEEHKSNYGSSPLKASNVSEPSEIRVVPTTAKRTNASTGGSIFNSSPTQPTPIRVAPGHSINGAEATTRGVTVSRQVTSKDYLSDNPYAPCSSSIDEPDGDASPNRKRHVPKSFVHPGHGESTYLIDYIPPTDGGIADTIVYSRKVNPDAWTNSNRVDGGIGGQNTSAEYSQNYIAVRIDGKDYLAQLTPFDGSTPNHLRNTLPLLELAEDNAHAEVVPEVESSSKTPKLSGKERAKTPKKERAKTPKGYGTKTPRK</sequence>
<dbReference type="OrthoDB" id="10257455at2759"/>
<dbReference type="OMA" id="QNYIAVR"/>
<feature type="compositionally biased region" description="Polar residues" evidence="1">
    <location>
        <begin position="125"/>
        <end position="142"/>
    </location>
</feature>
<accession>C6LQV1</accession>
<feature type="compositionally biased region" description="Basic and acidic residues" evidence="1">
    <location>
        <begin position="325"/>
        <end position="339"/>
    </location>
</feature>
<feature type="region of interest" description="Disordered" evidence="1">
    <location>
        <begin position="309"/>
        <end position="351"/>
    </location>
</feature>
<dbReference type="Proteomes" id="UP000002488">
    <property type="component" value="Unassembled WGS sequence"/>
</dbReference>
<protein>
    <submittedName>
        <fullName evidence="2">Uncharacterized protein</fullName>
    </submittedName>
</protein>
<comment type="caution">
    <text evidence="2">The sequence shown here is derived from an EMBL/GenBank/DDBJ whole genome shotgun (WGS) entry which is preliminary data.</text>
</comment>
<organism evidence="2 3">
    <name type="scientific">Giardia intestinalis (strain ATCC 50581 / GS clone H7)</name>
    <name type="common">Giardia lamblia</name>
    <dbReference type="NCBI Taxonomy" id="598745"/>
    <lineage>
        <taxon>Eukaryota</taxon>
        <taxon>Metamonada</taxon>
        <taxon>Diplomonadida</taxon>
        <taxon>Hexamitidae</taxon>
        <taxon>Giardiinae</taxon>
        <taxon>Giardia</taxon>
    </lineage>
</organism>
<evidence type="ECO:0000313" key="2">
    <source>
        <dbReference type="EMBL" id="EET01606.1"/>
    </source>
</evidence>
<dbReference type="VEuPathDB" id="GiardiaDB:GL50581_1131"/>
<dbReference type="AlphaFoldDB" id="C6LQV1"/>
<feature type="compositionally biased region" description="Polar residues" evidence="1">
    <location>
        <begin position="101"/>
        <end position="114"/>
    </location>
</feature>
<proteinExistence type="predicted"/>
<reference evidence="2 3" key="1">
    <citation type="journal article" date="2009" name="PLoS Pathog.">
        <title>Draft genome sequencing of giardia intestinalis assemblage B isolate GS: is human giardiasis caused by two different species?</title>
        <authorList>
            <person name="Franzen O."/>
            <person name="Jerlstrom-Hultqvist J."/>
            <person name="Castro E."/>
            <person name="Sherwood E."/>
            <person name="Ankarklev J."/>
            <person name="Reiner D.S."/>
            <person name="Palm D."/>
            <person name="Andersson J.O."/>
            <person name="Andersson B."/>
            <person name="Svard S.G."/>
        </authorList>
    </citation>
    <scope>NUCLEOTIDE SEQUENCE [LARGE SCALE GENOMIC DNA]</scope>
    <source>
        <strain evidence="3">ATCC 50581 / GS clone H7</strain>
    </source>
</reference>
<gene>
    <name evidence="2" type="ORF">GL50581_1131</name>
</gene>